<organism evidence="3 4">
    <name type="scientific">Daejeonella rubra</name>
    <dbReference type="NCBI Taxonomy" id="990371"/>
    <lineage>
        <taxon>Bacteria</taxon>
        <taxon>Pseudomonadati</taxon>
        <taxon>Bacteroidota</taxon>
        <taxon>Sphingobacteriia</taxon>
        <taxon>Sphingobacteriales</taxon>
        <taxon>Sphingobacteriaceae</taxon>
        <taxon>Daejeonella</taxon>
    </lineage>
</organism>
<gene>
    <name evidence="3" type="ORF">SAMN05421813_103191</name>
</gene>
<feature type="signal peptide" evidence="1">
    <location>
        <begin position="1"/>
        <end position="40"/>
    </location>
</feature>
<sequence length="500" mass="54397">MGDCLGAVQIISKFYKMNTKPGIFSLCLLFSIASIHIVNAQSPAQSGKIFKAGAATSNITPKIGTSINGSMKDITIRQIHDETHARAIVLDDGQTRLAIVVADLCMVSREVLDDAKLRANKITGIPVENMMMSATHTHSGGTACSVFQSDPDKDYLIFLRERIADAVVRANNNLVPARIGWAVGNEPSQVFNRRWKMKPGKPIINPFGKEDQVKMNPGIANPDLLEPAGPTDPGLPVISIQSLTGRPIALMANYSLHYVGGTGAAEVSADYYGFFAERMKQLMQGDRQYPGFVAMMSNGTSGNINNINFGGTAAPSVPAYTRMQQVANIIAAEAYKTVQNIKYQDWISLSSAQKEINLGVRLPSKDEIVRAKGIIAQAKGPVMNSMEEIYARETVLIADYPKQVSVILQAFRLGELAITSAPCEVFVEIGLKVKAESPFKTTFMVSLANGYNGYLPTPEHHKLGGYETWRARSSYLEVDASTKITNTIFDLLGKLDSTKP</sequence>
<dbReference type="Pfam" id="PF04734">
    <property type="entry name" value="Ceramidase_alk"/>
    <property type="match status" value="1"/>
</dbReference>
<reference evidence="4" key="1">
    <citation type="submission" date="2016-10" db="EMBL/GenBank/DDBJ databases">
        <authorList>
            <person name="Varghese N."/>
            <person name="Submissions S."/>
        </authorList>
    </citation>
    <scope>NUCLEOTIDE SEQUENCE [LARGE SCALE GENOMIC DNA]</scope>
    <source>
        <strain evidence="4">DSM 24536</strain>
    </source>
</reference>
<feature type="chain" id="PRO_5011580801" evidence="1">
    <location>
        <begin position="41"/>
        <end position="500"/>
    </location>
</feature>
<proteinExistence type="predicted"/>
<dbReference type="STRING" id="990371.SAMN05421813_103191"/>
<accession>A0A1G9NUN2</accession>
<protein>
    <submittedName>
        <fullName evidence="3">Neutral/alkaline non-lysosomal ceramidase, N-terminal</fullName>
    </submittedName>
</protein>
<feature type="domain" description="Neutral/alkaline non-lysosomal ceramidase N-terminal" evidence="2">
    <location>
        <begin position="75"/>
        <end position="305"/>
    </location>
</feature>
<evidence type="ECO:0000313" key="4">
    <source>
        <dbReference type="Proteomes" id="UP000199226"/>
    </source>
</evidence>
<evidence type="ECO:0000259" key="2">
    <source>
        <dbReference type="Pfam" id="PF04734"/>
    </source>
</evidence>
<dbReference type="OrthoDB" id="337762at2"/>
<dbReference type="InterPro" id="IPR031329">
    <property type="entry name" value="NEUT/ALK_ceramidase_N"/>
</dbReference>
<evidence type="ECO:0000313" key="3">
    <source>
        <dbReference type="EMBL" id="SDL90296.1"/>
    </source>
</evidence>
<keyword evidence="1" id="KW-0732">Signal</keyword>
<name>A0A1G9NUN2_9SPHI</name>
<evidence type="ECO:0000256" key="1">
    <source>
        <dbReference type="SAM" id="SignalP"/>
    </source>
</evidence>
<dbReference type="AlphaFoldDB" id="A0A1G9NUN2"/>
<keyword evidence="4" id="KW-1185">Reference proteome</keyword>
<dbReference type="Proteomes" id="UP000199226">
    <property type="component" value="Unassembled WGS sequence"/>
</dbReference>
<dbReference type="EMBL" id="FNHH01000003">
    <property type="protein sequence ID" value="SDL90296.1"/>
    <property type="molecule type" value="Genomic_DNA"/>
</dbReference>